<reference evidence="6 8" key="1">
    <citation type="journal article" date="2019" name="Nat. Med.">
        <title>A library of human gut bacterial isolates paired with longitudinal multiomics data enables mechanistic microbiome research.</title>
        <authorList>
            <person name="Poyet M."/>
            <person name="Groussin M."/>
            <person name="Gibbons S.M."/>
            <person name="Avila-Pacheco J."/>
            <person name="Jiang X."/>
            <person name="Kearney S.M."/>
            <person name="Perrotta A.R."/>
            <person name="Berdy B."/>
            <person name="Zhao S."/>
            <person name="Lieberman T.D."/>
            <person name="Swanson P.K."/>
            <person name="Smith M."/>
            <person name="Roesemann S."/>
            <person name="Alexander J.E."/>
            <person name="Rich S.A."/>
            <person name="Livny J."/>
            <person name="Vlamakis H."/>
            <person name="Clish C."/>
            <person name="Bullock K."/>
            <person name="Deik A."/>
            <person name="Scott J."/>
            <person name="Pierce K.A."/>
            <person name="Xavier R.J."/>
            <person name="Alm E.J."/>
        </authorList>
    </citation>
    <scope>NUCLEOTIDE SEQUENCE [LARGE SCALE GENOMIC DNA]</scope>
    <source>
        <strain evidence="6 8">BIOML-A2</strain>
    </source>
</reference>
<keyword evidence="7" id="KW-0378">Hydrolase</keyword>
<dbReference type="EMBL" id="CACRSP010000003">
    <property type="protein sequence ID" value="VYS95404.1"/>
    <property type="molecule type" value="Genomic_DNA"/>
</dbReference>
<dbReference type="Gene3D" id="3.40.50.300">
    <property type="entry name" value="P-loop containing nucleotide triphosphate hydrolases"/>
    <property type="match status" value="2"/>
</dbReference>
<accession>A0A6N2SQJ8</accession>
<evidence type="ECO:0000256" key="4">
    <source>
        <dbReference type="ARBA" id="ARBA00022840"/>
    </source>
</evidence>
<dbReference type="InterPro" id="IPR017871">
    <property type="entry name" value="ABC_transporter-like_CS"/>
</dbReference>
<dbReference type="EMBL" id="WDPD01000005">
    <property type="protein sequence ID" value="KAB7460666.1"/>
    <property type="molecule type" value="Genomic_DNA"/>
</dbReference>
<dbReference type="InterPro" id="IPR050095">
    <property type="entry name" value="ECF_ABC_transporter_ATP-bd"/>
</dbReference>
<dbReference type="InterPro" id="IPR015856">
    <property type="entry name" value="ABC_transpr_CbiO/EcfA_su"/>
</dbReference>
<comment type="similarity">
    <text evidence="1">Belongs to the ABC transporter superfamily.</text>
</comment>
<dbReference type="InterPro" id="IPR003439">
    <property type="entry name" value="ABC_transporter-like_ATP-bd"/>
</dbReference>
<proteinExistence type="inferred from homology"/>
<dbReference type="PROSITE" id="PS00211">
    <property type="entry name" value="ABC_TRANSPORTER_1"/>
    <property type="match status" value="2"/>
</dbReference>
<reference evidence="7" key="2">
    <citation type="submission" date="2019-11" db="EMBL/GenBank/DDBJ databases">
        <authorList>
            <person name="Feng L."/>
        </authorList>
    </citation>
    <scope>NUCLEOTIDE SEQUENCE</scope>
    <source>
        <strain evidence="7">BdentiumLFYP24</strain>
    </source>
</reference>
<dbReference type="PANTHER" id="PTHR43553">
    <property type="entry name" value="HEAVY METAL TRANSPORTER"/>
    <property type="match status" value="1"/>
</dbReference>
<dbReference type="GO" id="GO:0005524">
    <property type="term" value="F:ATP binding"/>
    <property type="evidence" value="ECO:0007669"/>
    <property type="project" value="UniProtKB-KW"/>
</dbReference>
<dbReference type="GO" id="GO:0016887">
    <property type="term" value="F:ATP hydrolysis activity"/>
    <property type="evidence" value="ECO:0007669"/>
    <property type="project" value="InterPro"/>
</dbReference>
<protein>
    <submittedName>
        <fullName evidence="6">ABC transporter ATP-binding protein</fullName>
    </submittedName>
    <submittedName>
        <fullName evidence="7">HMP/thiamine import ATP-binding protein YkoD</fullName>
        <ecNumber evidence="7">3.6.3.-</ecNumber>
    </submittedName>
</protein>
<dbReference type="InterPro" id="IPR003593">
    <property type="entry name" value="AAA+_ATPase"/>
</dbReference>
<dbReference type="InterPro" id="IPR027417">
    <property type="entry name" value="P-loop_NTPase"/>
</dbReference>
<dbReference type="EC" id="3.6.3.-" evidence="7"/>
<evidence type="ECO:0000313" key="6">
    <source>
        <dbReference type="EMBL" id="KAB7460666.1"/>
    </source>
</evidence>
<evidence type="ECO:0000256" key="3">
    <source>
        <dbReference type="ARBA" id="ARBA00022741"/>
    </source>
</evidence>
<evidence type="ECO:0000313" key="7">
    <source>
        <dbReference type="EMBL" id="VYS95404.1"/>
    </source>
</evidence>
<evidence type="ECO:0000256" key="2">
    <source>
        <dbReference type="ARBA" id="ARBA00022448"/>
    </source>
</evidence>
<dbReference type="GO" id="GO:0043190">
    <property type="term" value="C:ATP-binding cassette (ABC) transporter complex"/>
    <property type="evidence" value="ECO:0007669"/>
    <property type="project" value="TreeGrafter"/>
</dbReference>
<organism evidence="7">
    <name type="scientific">Bifidobacterium dentium</name>
    <dbReference type="NCBI Taxonomy" id="1689"/>
    <lineage>
        <taxon>Bacteria</taxon>
        <taxon>Bacillati</taxon>
        <taxon>Actinomycetota</taxon>
        <taxon>Actinomycetes</taxon>
        <taxon>Bifidobacteriales</taxon>
        <taxon>Bifidobacteriaceae</taxon>
        <taxon>Bifidobacterium</taxon>
    </lineage>
</organism>
<gene>
    <name evidence="7" type="primary">ykoD_2</name>
    <name evidence="7" type="ORF">BDLFYP24_01624</name>
    <name evidence="6" type="ORF">GBB04_06280</name>
</gene>
<evidence type="ECO:0000256" key="1">
    <source>
        <dbReference type="ARBA" id="ARBA00005417"/>
    </source>
</evidence>
<dbReference type="AlphaFoldDB" id="A0A6N2SQJ8"/>
<sequence length="497" mass="53802">MTTDEVGTVVAAGVKAVDWGWRHASRKDFALRHVDFEIKPGERVLLLGASGAGKSTLMAGLAGVLGGDDEGEQEGSLLIDGIDSRTARGRSGLVMQDPDAQTILERAGDDTAFGCENLGLGRDTIWKRVREALDIVGLDYMRTDHSTRRLSGGQRQRLALAGVLAMHPGLLLLDEPTANLDPEGVQEVHDAVRQVLERGHETMVVVEHHIDVWLDLVDRVIVLGRPNDDSYEGGVIADGSPAEVFNAMGDVLAEGGAWVPGRDIASYAPTQTGHDRDVVLYTDDLSFGRSFPLGKHIDVRFHAGEVTALTGRNGVGKSTLALTLAGLLKPIAGHVRVADSMMPAHRENDPFTWKSRDLLGRIGMVFQEPEHQFVASSVRDEVAIGPKSMGKSDEEAYAIADEMLERMNLKRFAPANPFTLSGGEKRRLSVASMLAAAPKVIIMDEPTFGQDFTTWMEMVRLIAGARDAGSAVIMVTHDEPLVKALDARRIVVSEEGR</sequence>
<dbReference type="CDD" id="cd03225">
    <property type="entry name" value="ABC_cobalt_CbiO_domain1"/>
    <property type="match status" value="2"/>
</dbReference>
<keyword evidence="3" id="KW-0547">Nucleotide-binding</keyword>
<keyword evidence="2" id="KW-0813">Transport</keyword>
<dbReference type="SUPFAM" id="SSF52540">
    <property type="entry name" value="P-loop containing nucleoside triphosphate hydrolases"/>
    <property type="match status" value="2"/>
</dbReference>
<dbReference type="PANTHER" id="PTHR43553:SF24">
    <property type="entry name" value="ENERGY-COUPLING FACTOR TRANSPORTER ATP-BINDING PROTEIN ECFA1"/>
    <property type="match status" value="1"/>
</dbReference>
<feature type="domain" description="ABC transporter" evidence="5">
    <location>
        <begin position="14"/>
        <end position="257"/>
    </location>
</feature>
<evidence type="ECO:0000259" key="5">
    <source>
        <dbReference type="PROSITE" id="PS50893"/>
    </source>
</evidence>
<feature type="domain" description="ABC transporter" evidence="5">
    <location>
        <begin position="273"/>
        <end position="497"/>
    </location>
</feature>
<dbReference type="SMART" id="SM00382">
    <property type="entry name" value="AAA"/>
    <property type="match status" value="2"/>
</dbReference>
<dbReference type="GO" id="GO:0042626">
    <property type="term" value="F:ATPase-coupled transmembrane transporter activity"/>
    <property type="evidence" value="ECO:0007669"/>
    <property type="project" value="TreeGrafter"/>
</dbReference>
<dbReference type="Proteomes" id="UP000429211">
    <property type="component" value="Unassembled WGS sequence"/>
</dbReference>
<evidence type="ECO:0000313" key="8">
    <source>
        <dbReference type="Proteomes" id="UP000429211"/>
    </source>
</evidence>
<keyword evidence="4 7" id="KW-0067">ATP-binding</keyword>
<dbReference type="RefSeq" id="WP_034521544.1">
    <property type="nucleotide sequence ID" value="NZ_CACRSP010000003.1"/>
</dbReference>
<name>A0A6N2SQJ8_9BIFI</name>
<dbReference type="Pfam" id="PF00005">
    <property type="entry name" value="ABC_tran"/>
    <property type="match status" value="2"/>
</dbReference>
<dbReference type="PROSITE" id="PS50893">
    <property type="entry name" value="ABC_TRANSPORTER_2"/>
    <property type="match status" value="2"/>
</dbReference>